<keyword evidence="6" id="KW-1185">Reference proteome</keyword>
<comment type="similarity">
    <text evidence="1">Belongs to the CdaR family.</text>
</comment>
<evidence type="ECO:0000256" key="1">
    <source>
        <dbReference type="ARBA" id="ARBA00006754"/>
    </source>
</evidence>
<dbReference type="InterPro" id="IPR042070">
    <property type="entry name" value="PucR_C-HTH_sf"/>
</dbReference>
<feature type="domain" description="PucR C-terminal helix-turn-helix" evidence="3">
    <location>
        <begin position="460"/>
        <end position="517"/>
    </location>
</feature>
<dbReference type="Pfam" id="PF13556">
    <property type="entry name" value="HTH_30"/>
    <property type="match status" value="1"/>
</dbReference>
<dbReference type="Pfam" id="PF07905">
    <property type="entry name" value="PucR"/>
    <property type="match status" value="1"/>
</dbReference>
<sequence length="519" mass="55030">MLLCELVDAPALGLRLLHSAQGAYDRPIGRLVTTDLLEPGNYLNGGELVLTGLVWRRSAADSETFVASVARRGATTILAGKALLGAIPDDLLQACRRHQVTLVEVPTEVAFADVTEYVAAAGSADTGARLSASLVRQRQLLSAIASGRSLDELAAGIASDIGHDCRVITSTGRHVVPGPKELDGPTLDVLTRRFLTAERTPAVAHAGESSYSVFPVGSGLGNRLTAWLLVVDGDHSSWPRDHVEAVQELCAIAALDRVRRDEGRLALRPLVADALGLLESGGPLAEVTTRLRQAGAQSDRPMVVAVAELIPAHPGQAASEDRPTEVAVSVFEDVALTVGPAIVAPGRDGLLVGLLPSSPDLPGMLRRSFGRLSPGLARARLAIGVSGETTVDALAGALEEARFAHRAARAGTTPVSVVTSDEVASHVLLLATVPDDVRRTYAQRVLGPVLDHDRRTKAELIATLQEFLACSGSWSRTAESLHLHVNTVRYRIERVEQLTGRDLSTLENRVDVFLALKSL</sequence>
<comment type="caution">
    <text evidence="5">The sequence shown here is derived from an EMBL/GenBank/DDBJ whole genome shotgun (WGS) entry which is preliminary data.</text>
</comment>
<dbReference type="PANTHER" id="PTHR33744:SF17">
    <property type="entry name" value="CONSERVED PROTEIN"/>
    <property type="match status" value="1"/>
</dbReference>
<dbReference type="RefSeq" id="WP_380049458.1">
    <property type="nucleotide sequence ID" value="NZ_JBHLTC010000023.1"/>
</dbReference>
<dbReference type="EMBL" id="JBHLTC010000023">
    <property type="protein sequence ID" value="MFC0626224.1"/>
    <property type="molecule type" value="Genomic_DNA"/>
</dbReference>
<dbReference type="Proteomes" id="UP001589890">
    <property type="component" value="Unassembled WGS sequence"/>
</dbReference>
<evidence type="ECO:0000259" key="3">
    <source>
        <dbReference type="Pfam" id="PF13556"/>
    </source>
</evidence>
<evidence type="ECO:0000313" key="6">
    <source>
        <dbReference type="Proteomes" id="UP001589890"/>
    </source>
</evidence>
<proteinExistence type="inferred from homology"/>
<evidence type="ECO:0000259" key="2">
    <source>
        <dbReference type="Pfam" id="PF07905"/>
    </source>
</evidence>
<dbReference type="InterPro" id="IPR051448">
    <property type="entry name" value="CdaR-like_regulators"/>
</dbReference>
<feature type="domain" description="Purine catabolism PurC-like" evidence="2">
    <location>
        <begin position="6"/>
        <end position="120"/>
    </location>
</feature>
<protein>
    <submittedName>
        <fullName evidence="5">PucR family transcriptional regulator</fullName>
    </submittedName>
</protein>
<dbReference type="Pfam" id="PF17853">
    <property type="entry name" value="GGDEF_2"/>
    <property type="match status" value="1"/>
</dbReference>
<evidence type="ECO:0000259" key="4">
    <source>
        <dbReference type="Pfam" id="PF17853"/>
    </source>
</evidence>
<gene>
    <name evidence="5" type="ORF">ACFFGN_19250</name>
</gene>
<evidence type="ECO:0000313" key="5">
    <source>
        <dbReference type="EMBL" id="MFC0626224.1"/>
    </source>
</evidence>
<accession>A0ABV6QNK3</accession>
<dbReference type="InterPro" id="IPR025736">
    <property type="entry name" value="PucR_C-HTH_dom"/>
</dbReference>
<organism evidence="5 6">
    <name type="scientific">Kribbella deserti</name>
    <dbReference type="NCBI Taxonomy" id="1926257"/>
    <lineage>
        <taxon>Bacteria</taxon>
        <taxon>Bacillati</taxon>
        <taxon>Actinomycetota</taxon>
        <taxon>Actinomycetes</taxon>
        <taxon>Propionibacteriales</taxon>
        <taxon>Kribbellaceae</taxon>
        <taxon>Kribbella</taxon>
    </lineage>
</organism>
<feature type="domain" description="CdaR GGDEF-like" evidence="4">
    <location>
        <begin position="283"/>
        <end position="406"/>
    </location>
</feature>
<dbReference type="InterPro" id="IPR012914">
    <property type="entry name" value="PucR_dom"/>
</dbReference>
<dbReference type="PANTHER" id="PTHR33744">
    <property type="entry name" value="CARBOHYDRATE DIACID REGULATOR"/>
    <property type="match status" value="1"/>
</dbReference>
<dbReference type="InterPro" id="IPR041522">
    <property type="entry name" value="CdaR_GGDEF"/>
</dbReference>
<name>A0ABV6QNK3_9ACTN</name>
<dbReference type="Gene3D" id="1.10.10.2840">
    <property type="entry name" value="PucR C-terminal helix-turn-helix domain"/>
    <property type="match status" value="1"/>
</dbReference>
<reference evidence="5 6" key="1">
    <citation type="submission" date="2024-09" db="EMBL/GenBank/DDBJ databases">
        <authorList>
            <person name="Sun Q."/>
            <person name="Mori K."/>
        </authorList>
    </citation>
    <scope>NUCLEOTIDE SEQUENCE [LARGE SCALE GENOMIC DNA]</scope>
    <source>
        <strain evidence="5 6">CGMCC 1.15906</strain>
    </source>
</reference>